<feature type="transmembrane region" description="Helical" evidence="5">
    <location>
        <begin position="141"/>
        <end position="162"/>
    </location>
</feature>
<dbReference type="InterPro" id="IPR051533">
    <property type="entry name" value="WaaL-like"/>
</dbReference>
<keyword evidence="3 5" id="KW-1133">Transmembrane helix</keyword>
<name>A0ABS2JZF2_9GAMM</name>
<keyword evidence="7" id="KW-0436">Ligase</keyword>
<evidence type="ECO:0000256" key="2">
    <source>
        <dbReference type="ARBA" id="ARBA00022692"/>
    </source>
</evidence>
<evidence type="ECO:0000313" key="8">
    <source>
        <dbReference type="Proteomes" id="UP001430149"/>
    </source>
</evidence>
<dbReference type="InterPro" id="IPR007016">
    <property type="entry name" value="O-antigen_ligase-rel_domated"/>
</dbReference>
<proteinExistence type="predicted"/>
<keyword evidence="4 5" id="KW-0472">Membrane</keyword>
<reference evidence="7" key="1">
    <citation type="submission" date="2020-10" db="EMBL/GenBank/DDBJ databases">
        <title>Phylogeny of dyella-like bacteria.</title>
        <authorList>
            <person name="Fu J."/>
        </authorList>
    </citation>
    <scope>NUCLEOTIDE SEQUENCE</scope>
    <source>
        <strain evidence="7">DHOC52</strain>
    </source>
</reference>
<keyword evidence="8" id="KW-1185">Reference proteome</keyword>
<dbReference type="PANTHER" id="PTHR37422">
    <property type="entry name" value="TEICHURONIC ACID BIOSYNTHESIS PROTEIN TUAE"/>
    <property type="match status" value="1"/>
</dbReference>
<keyword evidence="2 5" id="KW-0812">Transmembrane</keyword>
<comment type="subcellular location">
    <subcellularLocation>
        <location evidence="1">Membrane</location>
        <topology evidence="1">Multi-pass membrane protein</topology>
    </subcellularLocation>
</comment>
<feature type="transmembrane region" description="Helical" evidence="5">
    <location>
        <begin position="113"/>
        <end position="134"/>
    </location>
</feature>
<feature type="transmembrane region" description="Helical" evidence="5">
    <location>
        <begin position="254"/>
        <end position="275"/>
    </location>
</feature>
<dbReference type="EMBL" id="JADIKE010000026">
    <property type="protein sequence ID" value="MBM7124386.1"/>
    <property type="molecule type" value="Genomic_DNA"/>
</dbReference>
<evidence type="ECO:0000256" key="4">
    <source>
        <dbReference type="ARBA" id="ARBA00023136"/>
    </source>
</evidence>
<organism evidence="7 8">
    <name type="scientific">Dyella flava</name>
    <dbReference type="NCBI Taxonomy" id="1920170"/>
    <lineage>
        <taxon>Bacteria</taxon>
        <taxon>Pseudomonadati</taxon>
        <taxon>Pseudomonadota</taxon>
        <taxon>Gammaproteobacteria</taxon>
        <taxon>Lysobacterales</taxon>
        <taxon>Rhodanobacteraceae</taxon>
        <taxon>Dyella</taxon>
    </lineage>
</organism>
<accession>A0ABS2JZF2</accession>
<feature type="transmembrane region" description="Helical" evidence="5">
    <location>
        <begin position="88"/>
        <end position="107"/>
    </location>
</feature>
<evidence type="ECO:0000256" key="1">
    <source>
        <dbReference type="ARBA" id="ARBA00004141"/>
    </source>
</evidence>
<feature type="transmembrane region" description="Helical" evidence="5">
    <location>
        <begin position="231"/>
        <end position="247"/>
    </location>
</feature>
<feature type="transmembrane region" description="Helical" evidence="5">
    <location>
        <begin position="182"/>
        <end position="200"/>
    </location>
</feature>
<feature type="domain" description="O-antigen ligase-related" evidence="6">
    <location>
        <begin position="218"/>
        <end position="340"/>
    </location>
</feature>
<feature type="transmembrane region" description="Helical" evidence="5">
    <location>
        <begin position="324"/>
        <end position="345"/>
    </location>
</feature>
<sequence length="418" mass="47452">MKKPNLAATRGQRFRLQSDLPKWAGYWLLLGMWWLLVGLAASPVGDKVWNPGKPYHDSLLLLFIAPAVWWVWQRRGEFRRRIAHSLDAWLLLAFLAWSSLSSAWANYGHAGDNVFVAVYVLLFVITWAALVAGNPQWFRRLLFWGAVGLALSALGGVATFPWRTLHTTMWQQQGRLVSFGMLDNPNLAGFAYGAAIVWLAQTTVRGRWLHVIQIVSLGMLSVFVVMTYSRAAWLAILVAQGCMLLSARHGHVKLRALVILALAALAVGFGGWRYVEQRGMSYRPQIFEQAWDLIKAHPWHGLGMASHYEIHVGDEVWTHSHNVFTHNAIMLGIPAGLLWVAMWLIVGWRGWLFRHIATGRCLLALWVFSTVAFQFDAPELMQKPSVEWLMGWLPLAISMGLMWRVRDSQQRRGKEVRA</sequence>
<dbReference type="Pfam" id="PF04932">
    <property type="entry name" value="Wzy_C"/>
    <property type="match status" value="1"/>
</dbReference>
<feature type="transmembrane region" description="Helical" evidence="5">
    <location>
        <begin position="387"/>
        <end position="405"/>
    </location>
</feature>
<evidence type="ECO:0000256" key="3">
    <source>
        <dbReference type="ARBA" id="ARBA00022989"/>
    </source>
</evidence>
<feature type="transmembrane region" description="Helical" evidence="5">
    <location>
        <begin position="23"/>
        <end position="42"/>
    </location>
</feature>
<feature type="transmembrane region" description="Helical" evidence="5">
    <location>
        <begin position="357"/>
        <end position="375"/>
    </location>
</feature>
<evidence type="ECO:0000259" key="6">
    <source>
        <dbReference type="Pfam" id="PF04932"/>
    </source>
</evidence>
<evidence type="ECO:0000256" key="5">
    <source>
        <dbReference type="SAM" id="Phobius"/>
    </source>
</evidence>
<dbReference type="RefSeq" id="WP_204679809.1">
    <property type="nucleotide sequence ID" value="NZ_BSNR01000023.1"/>
</dbReference>
<protein>
    <submittedName>
        <fullName evidence="7">O-antigen ligase family protein</fullName>
    </submittedName>
</protein>
<feature type="transmembrane region" description="Helical" evidence="5">
    <location>
        <begin position="54"/>
        <end position="72"/>
    </location>
</feature>
<dbReference type="PANTHER" id="PTHR37422:SF21">
    <property type="entry name" value="EXOQ-LIKE PROTEIN"/>
    <property type="match status" value="1"/>
</dbReference>
<gene>
    <name evidence="7" type="ORF">ISP19_03255</name>
</gene>
<dbReference type="Proteomes" id="UP001430149">
    <property type="component" value="Unassembled WGS sequence"/>
</dbReference>
<dbReference type="GO" id="GO:0016874">
    <property type="term" value="F:ligase activity"/>
    <property type="evidence" value="ECO:0007669"/>
    <property type="project" value="UniProtKB-KW"/>
</dbReference>
<evidence type="ECO:0000313" key="7">
    <source>
        <dbReference type="EMBL" id="MBM7124386.1"/>
    </source>
</evidence>
<comment type="caution">
    <text evidence="7">The sequence shown here is derived from an EMBL/GenBank/DDBJ whole genome shotgun (WGS) entry which is preliminary data.</text>
</comment>
<feature type="transmembrane region" description="Helical" evidence="5">
    <location>
        <begin position="207"/>
        <end position="225"/>
    </location>
</feature>